<accession>A0A1Y3QW88</accession>
<evidence type="ECO:0000259" key="1">
    <source>
        <dbReference type="Pfam" id="PF12728"/>
    </source>
</evidence>
<dbReference type="Proteomes" id="UP000195772">
    <property type="component" value="Unassembled WGS sequence"/>
</dbReference>
<dbReference type="SUPFAM" id="SSF46955">
    <property type="entry name" value="Putative DNA-binding domain"/>
    <property type="match status" value="1"/>
</dbReference>
<reference evidence="3" key="1">
    <citation type="submission" date="2017-04" db="EMBL/GenBank/DDBJ databases">
        <title>Function of individual gut microbiota members based on whole genome sequencing of pure cultures obtained from chicken caecum.</title>
        <authorList>
            <person name="Medvecky M."/>
            <person name="Cejkova D."/>
            <person name="Polansky O."/>
            <person name="Karasova D."/>
            <person name="Kubasova T."/>
            <person name="Cizek A."/>
            <person name="Rychlik I."/>
        </authorList>
    </citation>
    <scope>NUCLEOTIDE SEQUENCE [LARGE SCALE GENOMIC DNA]</scope>
    <source>
        <strain evidence="3">An90</strain>
    </source>
</reference>
<name>A0A1Y3QW88_9BACT</name>
<dbReference type="EMBL" id="NFHB01000003">
    <property type="protein sequence ID" value="OUN03934.1"/>
    <property type="molecule type" value="Genomic_DNA"/>
</dbReference>
<dbReference type="PANTHER" id="PTHR34585:SF22">
    <property type="entry name" value="HELIX-TURN-HELIX DOMAIN-CONTAINING PROTEIN"/>
    <property type="match status" value="1"/>
</dbReference>
<feature type="domain" description="Helix-turn-helix" evidence="1">
    <location>
        <begin position="44"/>
        <end position="93"/>
    </location>
</feature>
<organism evidence="2 3">
    <name type="scientific">Alistipes onderdonkii</name>
    <dbReference type="NCBI Taxonomy" id="328813"/>
    <lineage>
        <taxon>Bacteria</taxon>
        <taxon>Pseudomonadati</taxon>
        <taxon>Bacteroidota</taxon>
        <taxon>Bacteroidia</taxon>
        <taxon>Bacteroidales</taxon>
        <taxon>Rikenellaceae</taxon>
        <taxon>Alistipes</taxon>
    </lineage>
</organism>
<gene>
    <name evidence="2" type="ORF">B5G41_05590</name>
</gene>
<comment type="caution">
    <text evidence="2">The sequence shown here is derived from an EMBL/GenBank/DDBJ whole genome shotgun (WGS) entry which is preliminary data.</text>
</comment>
<keyword evidence="2" id="KW-0238">DNA-binding</keyword>
<protein>
    <submittedName>
        <fullName evidence="2">DNA-binding protein</fullName>
    </submittedName>
</protein>
<evidence type="ECO:0000313" key="2">
    <source>
        <dbReference type="EMBL" id="OUN03934.1"/>
    </source>
</evidence>
<dbReference type="InterPro" id="IPR041657">
    <property type="entry name" value="HTH_17"/>
</dbReference>
<dbReference type="InterPro" id="IPR009061">
    <property type="entry name" value="DNA-bd_dom_put_sf"/>
</dbReference>
<dbReference type="PANTHER" id="PTHR34585">
    <property type="match status" value="1"/>
</dbReference>
<dbReference type="Pfam" id="PF12728">
    <property type="entry name" value="HTH_17"/>
    <property type="match status" value="1"/>
</dbReference>
<evidence type="ECO:0000313" key="3">
    <source>
        <dbReference type="Proteomes" id="UP000195772"/>
    </source>
</evidence>
<sequence length="99" mass="11516">MNDDRVITADDGRIAPVLQALKRATKHAERLMENYHPPFAGERYLTDKEVIALLKVSRRTLQEYRTGRKIPFILFGGKVLYRETDIEKLLADNYRKSIP</sequence>
<dbReference type="RefSeq" id="WP_087401721.1">
    <property type="nucleotide sequence ID" value="NZ_NFHB01000003.1"/>
</dbReference>
<dbReference type="GO" id="GO:0003677">
    <property type="term" value="F:DNA binding"/>
    <property type="evidence" value="ECO:0007669"/>
    <property type="project" value="UniProtKB-KW"/>
</dbReference>
<proteinExistence type="predicted"/>
<dbReference type="AlphaFoldDB" id="A0A1Y3QW88"/>
<dbReference type="OrthoDB" id="769412at2"/>